<dbReference type="InterPro" id="IPR001943">
    <property type="entry name" value="UVR_dom"/>
</dbReference>
<dbReference type="PANTHER" id="PTHR38430">
    <property type="entry name" value="PROTEIN-ARGININE KINASE ACTIVATOR PROTEIN"/>
    <property type="match status" value="1"/>
</dbReference>
<dbReference type="EMBL" id="QFVR01000007">
    <property type="protein sequence ID" value="PWI25654.1"/>
    <property type="molecule type" value="Genomic_DNA"/>
</dbReference>
<dbReference type="Proteomes" id="UP000245938">
    <property type="component" value="Unassembled WGS sequence"/>
</dbReference>
<feature type="domain" description="UVR" evidence="1">
    <location>
        <begin position="139"/>
        <end position="174"/>
    </location>
</feature>
<reference evidence="2 3" key="1">
    <citation type="submission" date="2018-05" db="EMBL/GenBank/DDBJ databases">
        <title>Kurthia sibirica genome sequence.</title>
        <authorList>
            <person name="Maclea K.S."/>
            <person name="Goen A.E."/>
        </authorList>
    </citation>
    <scope>NUCLEOTIDE SEQUENCE [LARGE SCALE GENOMIC DNA]</scope>
    <source>
        <strain evidence="2 3">ATCC 49154</strain>
    </source>
</reference>
<dbReference type="AlphaFoldDB" id="A0A2U3AMB0"/>
<protein>
    <submittedName>
        <fullName evidence="2">Nucleotide excision repair protein</fullName>
    </submittedName>
</protein>
<dbReference type="PROSITE" id="PS50151">
    <property type="entry name" value="UVR"/>
    <property type="match status" value="1"/>
</dbReference>
<dbReference type="InterPro" id="IPR025542">
    <property type="entry name" value="YacH"/>
</dbReference>
<dbReference type="GO" id="GO:0050897">
    <property type="term" value="F:cobalt ion binding"/>
    <property type="evidence" value="ECO:0007669"/>
    <property type="project" value="TreeGrafter"/>
</dbReference>
<dbReference type="OrthoDB" id="9788704at2"/>
<dbReference type="GO" id="GO:0005507">
    <property type="term" value="F:copper ion binding"/>
    <property type="evidence" value="ECO:0007669"/>
    <property type="project" value="TreeGrafter"/>
</dbReference>
<gene>
    <name evidence="2" type="ORF">DEX24_07030</name>
</gene>
<accession>A0A2U3AMB0</accession>
<dbReference type="GO" id="GO:1990169">
    <property type="term" value="P:stress response to copper ion"/>
    <property type="evidence" value="ECO:0007669"/>
    <property type="project" value="TreeGrafter"/>
</dbReference>
<sequence length="185" mass="21217">MICENCKQRPATVTVTHTRNGEHYAKHYCDVCSEEIGYAKTASEDTQPMSIAQIFSSWFGIPDWSTDTPESTIENQSDIQCANCHMTYQQFLQQGKFNCPHCYETFSQQLPQVFKRMHNGATKHIGKVPSGLQESYQLKKEIENLRQMMKIAIQDENFEEAASLRDKIYHLQAKLQQGGAEDDEL</sequence>
<dbReference type="GO" id="GO:1990170">
    <property type="term" value="P:stress response to cadmium ion"/>
    <property type="evidence" value="ECO:0007669"/>
    <property type="project" value="TreeGrafter"/>
</dbReference>
<dbReference type="InterPro" id="IPR036876">
    <property type="entry name" value="UVR_dom_sf"/>
</dbReference>
<name>A0A2U3AMB0_9BACL</name>
<comment type="caution">
    <text evidence="2">The sequence shown here is derived from an EMBL/GenBank/DDBJ whole genome shotgun (WGS) entry which is preliminary data.</text>
</comment>
<dbReference type="PANTHER" id="PTHR38430:SF1">
    <property type="entry name" value="PROTEIN-ARGININE KINASE ACTIVATOR PROTEIN"/>
    <property type="match status" value="1"/>
</dbReference>
<proteinExistence type="predicted"/>
<dbReference type="GO" id="GO:0046870">
    <property type="term" value="F:cadmium ion binding"/>
    <property type="evidence" value="ECO:0007669"/>
    <property type="project" value="TreeGrafter"/>
</dbReference>
<evidence type="ECO:0000259" key="1">
    <source>
        <dbReference type="PROSITE" id="PS50151"/>
    </source>
</evidence>
<evidence type="ECO:0000313" key="2">
    <source>
        <dbReference type="EMBL" id="PWI25654.1"/>
    </source>
</evidence>
<dbReference type="GO" id="GO:0008270">
    <property type="term" value="F:zinc ion binding"/>
    <property type="evidence" value="ECO:0007669"/>
    <property type="project" value="TreeGrafter"/>
</dbReference>
<dbReference type="SUPFAM" id="SSF46600">
    <property type="entry name" value="C-terminal UvrC-binding domain of UvrB"/>
    <property type="match status" value="1"/>
</dbReference>
<dbReference type="RefSeq" id="WP_109305708.1">
    <property type="nucleotide sequence ID" value="NZ_BJUF01000070.1"/>
</dbReference>
<organism evidence="2 3">
    <name type="scientific">Kurthia sibirica</name>
    <dbReference type="NCBI Taxonomy" id="202750"/>
    <lineage>
        <taxon>Bacteria</taxon>
        <taxon>Bacillati</taxon>
        <taxon>Bacillota</taxon>
        <taxon>Bacilli</taxon>
        <taxon>Bacillales</taxon>
        <taxon>Caryophanaceae</taxon>
        <taxon>Kurthia</taxon>
    </lineage>
</organism>
<dbReference type="PIRSF" id="PIRSF015034">
    <property type="entry name" value="YacH"/>
    <property type="match status" value="1"/>
</dbReference>
<evidence type="ECO:0000313" key="3">
    <source>
        <dbReference type="Proteomes" id="UP000245938"/>
    </source>
</evidence>
<dbReference type="Pfam" id="PF02151">
    <property type="entry name" value="UVR"/>
    <property type="match status" value="1"/>
</dbReference>
<dbReference type="Gene3D" id="4.10.860.10">
    <property type="entry name" value="UVR domain"/>
    <property type="match status" value="1"/>
</dbReference>
<keyword evidence="3" id="KW-1185">Reference proteome</keyword>